<keyword evidence="1" id="KW-0812">Transmembrane</keyword>
<dbReference type="AlphaFoldDB" id="A0A1Q2C9M3"/>
<feature type="transmembrane region" description="Helical" evidence="1">
    <location>
        <begin position="6"/>
        <end position="36"/>
    </location>
</feature>
<proteinExistence type="predicted"/>
<reference evidence="3 5" key="2">
    <citation type="journal article" date="2020" name="Cell Host Microbe">
        <title>Functional and Genomic Variation between Human-Derived Isolates of Lachnospiraceae Reveals Inter- and Intra-Species Diversity.</title>
        <authorList>
            <person name="Sorbara M.T."/>
            <person name="Littmann E.R."/>
            <person name="Fontana E."/>
            <person name="Moody T.U."/>
            <person name="Kohout C.E."/>
            <person name="Gjonbalaj M."/>
            <person name="Eaton V."/>
            <person name="Seok R."/>
            <person name="Leiner I.M."/>
            <person name="Pamer E.G."/>
        </authorList>
    </citation>
    <scope>NUCLEOTIDE SEQUENCE [LARGE SCALE GENOMIC DNA]</scope>
    <source>
        <strain evidence="3 5">MSK.14.57</strain>
    </source>
</reference>
<keyword evidence="1" id="KW-1133">Transmembrane helix</keyword>
<evidence type="ECO:0000313" key="5">
    <source>
        <dbReference type="Proteomes" id="UP001644750"/>
    </source>
</evidence>
<accession>A0A1Q2C9M3</accession>
<reference evidence="2 4" key="1">
    <citation type="journal article" date="2016" name="Sci. Rep.">
        <title>Accelerated dysbiosis of gut microbiota during aggravation of DSS-induced colitis by a butyrate-producing bacterium.</title>
        <authorList>
            <person name="Zhang Q."/>
            <person name="Wu Y."/>
            <person name="Wang J."/>
            <person name="Wu G."/>
            <person name="Long W."/>
            <person name="Xue Z."/>
            <person name="Wang L."/>
            <person name="Zhang X."/>
            <person name="Pang X."/>
            <person name="Zhao Y."/>
            <person name="Zhao L."/>
            <person name="Zhang C."/>
        </authorList>
    </citation>
    <scope>NUCLEOTIDE SEQUENCE [LARGE SCALE GENOMIC DNA]</scope>
    <source>
        <strain evidence="2 4">BPB5</strain>
    </source>
</reference>
<dbReference type="Proteomes" id="UP000188159">
    <property type="component" value="Chromosome"/>
</dbReference>
<sequence>MYFFVIIFALIYWIIYGNFIGGCLMASLFVVLAYSVCRCQSEQKQMILTIEMDSLVLTEGDEAEIRLRIHGITSKINSYTFRLEYEMTSKFRKQRMRKKKNIVWNPQEGDSITLSEMITECDSYHIQICSVSWEDLTGMYKVKKEFNKQISFLVMPKRYEMGFMQEKIARRDLMEQGFEYDGVRKYQEGDRISRVHWNLYAATGGLWVRKNEEEEEERVKIGLSLDDIEKDRISDYMAAFYSISFFLKSQGVIQEIYYGEHKYLLCHIEQYEELFTDIFCGKYELSSDPMEHLYKIPLCEKGQDLQKFLYDMEL</sequence>
<keyword evidence="5" id="KW-1185">Reference proteome</keyword>
<dbReference type="PANTHER" id="PTHR34351">
    <property type="entry name" value="SLR1927 PROTEIN-RELATED"/>
    <property type="match status" value="1"/>
</dbReference>
<evidence type="ECO:0000313" key="3">
    <source>
        <dbReference type="EMBL" id="NSJ78281.1"/>
    </source>
</evidence>
<evidence type="ECO:0000256" key="1">
    <source>
        <dbReference type="SAM" id="Phobius"/>
    </source>
</evidence>
<dbReference type="PANTHER" id="PTHR34351:SF1">
    <property type="entry name" value="SLR1927 PROTEIN"/>
    <property type="match status" value="1"/>
</dbReference>
<dbReference type="Proteomes" id="UP001644750">
    <property type="component" value="Unassembled WGS sequence"/>
</dbReference>
<dbReference type="EMBL" id="CP012098">
    <property type="protein sequence ID" value="AQP40436.1"/>
    <property type="molecule type" value="Genomic_DNA"/>
</dbReference>
<dbReference type="EMBL" id="JAAITB010000002">
    <property type="protein sequence ID" value="NSJ78281.1"/>
    <property type="molecule type" value="Genomic_DNA"/>
</dbReference>
<reference evidence="3" key="3">
    <citation type="submission" date="2020-02" db="EMBL/GenBank/DDBJ databases">
        <authorList>
            <person name="Littmann E."/>
            <person name="Sorbara M."/>
        </authorList>
    </citation>
    <scope>NUCLEOTIDE SEQUENCE</scope>
    <source>
        <strain evidence="3">MSK.14.57</strain>
    </source>
</reference>
<evidence type="ECO:0000313" key="4">
    <source>
        <dbReference type="Proteomes" id="UP000188159"/>
    </source>
</evidence>
<protein>
    <submittedName>
        <fullName evidence="3">DUF58 domain-containing protein</fullName>
    </submittedName>
</protein>
<organism evidence="2 4">
    <name type="scientific">Anaerostipes hadrus</name>
    <dbReference type="NCBI Taxonomy" id="649756"/>
    <lineage>
        <taxon>Bacteria</taxon>
        <taxon>Bacillati</taxon>
        <taxon>Bacillota</taxon>
        <taxon>Clostridia</taxon>
        <taxon>Lachnospirales</taxon>
        <taxon>Lachnospiraceae</taxon>
        <taxon>Anaerostipes</taxon>
    </lineage>
</organism>
<keyword evidence="1" id="KW-0472">Membrane</keyword>
<name>A0A1Q2C9M3_ANAHA</name>
<gene>
    <name evidence="2" type="ORF">DO83_13145</name>
    <name evidence="3" type="ORF">G5A72_01450</name>
</gene>
<evidence type="ECO:0000313" key="2">
    <source>
        <dbReference type="EMBL" id="AQP40436.1"/>
    </source>
</evidence>